<evidence type="ECO:0000313" key="2">
    <source>
        <dbReference type="Proteomes" id="UP000019335"/>
    </source>
</evidence>
<reference evidence="1 2" key="1">
    <citation type="journal article" date="2014" name="Mol. Plant">
        <title>Chromosome Scale Genome Assembly and Transcriptome Profiling of Nannochloropsis gaditana in Nitrogen Depletion.</title>
        <authorList>
            <person name="Corteggiani Carpinelli E."/>
            <person name="Telatin A."/>
            <person name="Vitulo N."/>
            <person name="Forcato C."/>
            <person name="D'Angelo M."/>
            <person name="Schiavon R."/>
            <person name="Vezzi A."/>
            <person name="Giacometti G.M."/>
            <person name="Morosinotto T."/>
            <person name="Valle G."/>
        </authorList>
    </citation>
    <scope>NUCLEOTIDE SEQUENCE [LARGE SCALE GENOMIC DNA]</scope>
    <source>
        <strain evidence="1 2">B-31</strain>
    </source>
</reference>
<dbReference type="AlphaFoldDB" id="W7T058"/>
<dbReference type="OrthoDB" id="10330219at2759"/>
<name>W7T058_9STRA</name>
<protein>
    <submittedName>
        <fullName evidence="1">Uncharacterized protein</fullName>
    </submittedName>
</protein>
<evidence type="ECO:0000313" key="1">
    <source>
        <dbReference type="EMBL" id="EWM20465.1"/>
    </source>
</evidence>
<comment type="caution">
    <text evidence="1">The sequence shown here is derived from an EMBL/GenBank/DDBJ whole genome shotgun (WGS) entry which is preliminary data.</text>
</comment>
<sequence length="131" mass="14760">MEAPWVLPHEVKIPNEVTQFTLDERRLYLLKRGDLDDRRDSIFRTMASLSELAESWQQMVDSSVGALQGLVGKAVGKLPADKALALPEGKGREDILTIKHDETRMPLRPIESWYRKSPSKDTEVRVGGCGE</sequence>
<dbReference type="Proteomes" id="UP000019335">
    <property type="component" value="Unassembled WGS sequence"/>
</dbReference>
<gene>
    <name evidence="1" type="ORF">Naga_101479g1</name>
</gene>
<keyword evidence="2" id="KW-1185">Reference proteome</keyword>
<proteinExistence type="predicted"/>
<dbReference type="EMBL" id="AZIL01003046">
    <property type="protein sequence ID" value="EWM20465.1"/>
    <property type="molecule type" value="Genomic_DNA"/>
</dbReference>
<accession>W7T058</accession>
<organism evidence="1 2">
    <name type="scientific">Nannochloropsis gaditana</name>
    <dbReference type="NCBI Taxonomy" id="72520"/>
    <lineage>
        <taxon>Eukaryota</taxon>
        <taxon>Sar</taxon>
        <taxon>Stramenopiles</taxon>
        <taxon>Ochrophyta</taxon>
        <taxon>Eustigmatophyceae</taxon>
        <taxon>Eustigmatales</taxon>
        <taxon>Monodopsidaceae</taxon>
        <taxon>Nannochloropsis</taxon>
    </lineage>
</organism>